<dbReference type="PATRIC" id="fig|937777.3.peg.3912"/>
<dbReference type="Gene3D" id="3.30.70.100">
    <property type="match status" value="1"/>
</dbReference>
<gene>
    <name evidence="2" type="ordered locus">Deipe_3898</name>
</gene>
<accession>L0A7Z9</accession>
<protein>
    <recommendedName>
        <fullName evidence="1">EthD domain-containing protein</fullName>
    </recommendedName>
</protein>
<name>L0A7Z9_DEIPD</name>
<dbReference type="RefSeq" id="WP_015231214.1">
    <property type="nucleotide sequence ID" value="NC_019789.1"/>
</dbReference>
<keyword evidence="3" id="KW-1185">Reference proteome</keyword>
<geneLocation type="plasmid" evidence="2 3">
    <name>pDEIPE01</name>
</geneLocation>
<evidence type="ECO:0000259" key="1">
    <source>
        <dbReference type="Pfam" id="PF07110"/>
    </source>
</evidence>
<dbReference type="InterPro" id="IPR011008">
    <property type="entry name" value="Dimeric_a/b-barrel"/>
</dbReference>
<dbReference type="Pfam" id="PF07110">
    <property type="entry name" value="EthD"/>
    <property type="match status" value="1"/>
</dbReference>
<keyword evidence="2" id="KW-0614">Plasmid</keyword>
<dbReference type="EMBL" id="CP003383">
    <property type="protein sequence ID" value="AFZ69312.1"/>
    <property type="molecule type" value="Genomic_DNA"/>
</dbReference>
<dbReference type="Proteomes" id="UP000010467">
    <property type="component" value="Plasmid pDEIPE01"/>
</dbReference>
<dbReference type="AlphaFoldDB" id="L0A7Z9"/>
<dbReference type="InterPro" id="IPR009799">
    <property type="entry name" value="EthD_dom"/>
</dbReference>
<evidence type="ECO:0000313" key="3">
    <source>
        <dbReference type="Proteomes" id="UP000010467"/>
    </source>
</evidence>
<reference evidence="3" key="1">
    <citation type="submission" date="2012-03" db="EMBL/GenBank/DDBJ databases">
        <title>Complete sequence of plasmid 1 of Deinococcus peraridilitoris DSM 19664.</title>
        <authorList>
            <person name="Lucas S."/>
            <person name="Copeland A."/>
            <person name="Lapidus A."/>
            <person name="Glavina del Rio T."/>
            <person name="Dalin E."/>
            <person name="Tice H."/>
            <person name="Bruce D."/>
            <person name="Goodwin L."/>
            <person name="Pitluck S."/>
            <person name="Peters L."/>
            <person name="Mikhailova N."/>
            <person name="Lu M."/>
            <person name="Kyrpides N."/>
            <person name="Mavromatis K."/>
            <person name="Ivanova N."/>
            <person name="Brettin T."/>
            <person name="Detter J.C."/>
            <person name="Han C."/>
            <person name="Larimer F."/>
            <person name="Land M."/>
            <person name="Hauser L."/>
            <person name="Markowitz V."/>
            <person name="Cheng J.-F."/>
            <person name="Hugenholtz P."/>
            <person name="Woyke T."/>
            <person name="Wu D."/>
            <person name="Pukall R."/>
            <person name="Steenblock K."/>
            <person name="Brambilla E."/>
            <person name="Klenk H.-P."/>
            <person name="Eisen J.A."/>
        </authorList>
    </citation>
    <scope>NUCLEOTIDE SEQUENCE [LARGE SCALE GENOMIC DNA]</scope>
    <source>
        <strain evidence="3">DSM 19664 / LMG 22246 / CIP 109416 / KR-200</strain>
        <plasmid evidence="3">Plasmid pDEIPE01</plasmid>
    </source>
</reference>
<feature type="domain" description="EthD" evidence="1">
    <location>
        <begin position="13"/>
        <end position="86"/>
    </location>
</feature>
<dbReference type="SUPFAM" id="SSF54909">
    <property type="entry name" value="Dimeric alpha+beta barrel"/>
    <property type="match status" value="1"/>
</dbReference>
<proteinExistence type="predicted"/>
<dbReference type="NCBIfam" id="TIGR02118">
    <property type="entry name" value="EthD family reductase"/>
    <property type="match status" value="1"/>
</dbReference>
<dbReference type="KEGG" id="dpd:Deipe_3898"/>
<dbReference type="HOGENOM" id="CLU_115019_4_1_0"/>
<organism evidence="2 3">
    <name type="scientific">Deinococcus peraridilitoris (strain DSM 19664 / LMG 22246 / CIP 109416 / KR-200)</name>
    <dbReference type="NCBI Taxonomy" id="937777"/>
    <lineage>
        <taxon>Bacteria</taxon>
        <taxon>Thermotogati</taxon>
        <taxon>Deinococcota</taxon>
        <taxon>Deinococci</taxon>
        <taxon>Deinococcales</taxon>
        <taxon>Deinococcaceae</taxon>
        <taxon>Deinococcus</taxon>
    </lineage>
</organism>
<dbReference type="GO" id="GO:0016491">
    <property type="term" value="F:oxidoreductase activity"/>
    <property type="evidence" value="ECO:0007669"/>
    <property type="project" value="InterPro"/>
</dbReference>
<evidence type="ECO:0000313" key="2">
    <source>
        <dbReference type="EMBL" id="AFZ69312.1"/>
    </source>
</evidence>
<sequence>MQRLIVMYPHPDDPAAFMDDDQKQHLPLAAKMPGILGVSYGQVSPVGPAPAPYFLIAEIDFSDEDALQAALPSEAGAQTAADIPHFPPKGATLLHYPV</sequence>
<dbReference type="OrthoDB" id="5294870at2"/>